<dbReference type="AlphaFoldDB" id="W0SDE8"/>
<name>W0SDE8_9PROT</name>
<evidence type="ECO:0000313" key="12">
    <source>
        <dbReference type="Proteomes" id="UP000031637"/>
    </source>
</evidence>
<keyword evidence="12" id="KW-1185">Reference proteome</keyword>
<dbReference type="GO" id="GO:0051603">
    <property type="term" value="P:proteolysis involved in protein catabolic process"/>
    <property type="evidence" value="ECO:0007669"/>
    <property type="project" value="TreeGrafter"/>
</dbReference>
<feature type="signal peptide" evidence="9">
    <location>
        <begin position="1"/>
        <end position="24"/>
    </location>
</feature>
<keyword evidence="3" id="KW-0479">Metal-binding</keyword>
<evidence type="ECO:0000256" key="3">
    <source>
        <dbReference type="ARBA" id="ARBA00022723"/>
    </source>
</evidence>
<dbReference type="HOGENOM" id="CLU_030556_1_1_4"/>
<protein>
    <submittedName>
        <fullName evidence="11">Putative Zn-dependent protease</fullName>
    </submittedName>
</protein>
<keyword evidence="4 9" id="KW-0732">Signal</keyword>
<keyword evidence="2 11" id="KW-0645">Protease</keyword>
<dbReference type="KEGG" id="shd:SUTH_00974"/>
<reference evidence="11 12" key="1">
    <citation type="journal article" date="2014" name="Syst. Appl. Microbiol.">
        <title>Complete genomes of freshwater sulfur oxidizers Sulfuricella denitrificans skB26 and Sulfuritalea hydrogenivorans sk43H: genetic insights into the sulfur oxidation pathway of betaproteobacteria.</title>
        <authorList>
            <person name="Watanabe T."/>
            <person name="Kojima H."/>
            <person name="Fukui M."/>
        </authorList>
    </citation>
    <scope>NUCLEOTIDE SEQUENCE [LARGE SCALE GENOMIC DNA]</scope>
    <source>
        <strain evidence="11">DSM22779</strain>
    </source>
</reference>
<dbReference type="Gene3D" id="3.30.2010.10">
    <property type="entry name" value="Metalloproteases ('zincins'), catalytic domain"/>
    <property type="match status" value="1"/>
</dbReference>
<dbReference type="SUPFAM" id="SSF48452">
    <property type="entry name" value="TPR-like"/>
    <property type="match status" value="1"/>
</dbReference>
<dbReference type="InterPro" id="IPR001915">
    <property type="entry name" value="Peptidase_M48"/>
</dbReference>
<proteinExistence type="inferred from homology"/>
<dbReference type="Gene3D" id="1.25.40.10">
    <property type="entry name" value="Tetratricopeptide repeat domain"/>
    <property type="match status" value="1"/>
</dbReference>
<keyword evidence="5" id="KW-0574">Periplasm</keyword>
<evidence type="ECO:0000259" key="10">
    <source>
        <dbReference type="Pfam" id="PF01435"/>
    </source>
</evidence>
<dbReference type="InterPro" id="IPR011990">
    <property type="entry name" value="TPR-like_helical_dom_sf"/>
</dbReference>
<evidence type="ECO:0000256" key="9">
    <source>
        <dbReference type="SAM" id="SignalP"/>
    </source>
</evidence>
<dbReference type="Proteomes" id="UP000031637">
    <property type="component" value="Chromosome"/>
</dbReference>
<dbReference type="InterPro" id="IPR030873">
    <property type="entry name" value="Protease_BepA"/>
</dbReference>
<keyword evidence="7" id="KW-0862">Zinc</keyword>
<dbReference type="InterPro" id="IPR051156">
    <property type="entry name" value="Mito/Outer_Membr_Metalloprot"/>
</dbReference>
<evidence type="ECO:0000313" key="11">
    <source>
        <dbReference type="EMBL" id="BAO28780.1"/>
    </source>
</evidence>
<evidence type="ECO:0000256" key="5">
    <source>
        <dbReference type="ARBA" id="ARBA00022764"/>
    </source>
</evidence>
<dbReference type="EMBL" id="AP012547">
    <property type="protein sequence ID" value="BAO28780.1"/>
    <property type="molecule type" value="Genomic_DNA"/>
</dbReference>
<evidence type="ECO:0000256" key="4">
    <source>
        <dbReference type="ARBA" id="ARBA00022729"/>
    </source>
</evidence>
<sequence length="485" mass="53712">MKLHLLSRALVLGFGIVAAPPLSVAEGLPDLGEAAQTEFSPAMERRIGESVMLEIRRDPAWLDDPEVNSYLNRIGNRLSSQSEEMRQEFEFFALRDPTLNAFAMPGGYIGVHTGLILAAVSESELASVLAHEISHVTQRHLARLMNKSGQGQVTSLLALAVAILAARSSPDLAVGAAMAGQGAAIQNQLNYTRDFEREADRIGLRLLERSGFDIRGMSGFFERLQKFGRLYENNAPGYLRTHPLTTERLADMGNRIQSRPYKQVTDSLEFQLVRAKLRAQEGTSRDAVTEFETRLRDRSFAGSETAMRYGLAQARLRDGNVAAAERELGELRRLKAVSPMIETFAAQLRLKQGDAAGAVKLLRAAQPRFPQERAIAYGLVEALLEARLPQEAIKVTEDDLLSYPSDPKMHGLQAKTYSLLGKRLQQHRAQAEAYALLGQVPAAVEQLELAQKSGDGNFYEQSQVDARLREMKKRMADEAKQAKQK</sequence>
<dbReference type="CDD" id="cd07333">
    <property type="entry name" value="M48C_bepA_like"/>
    <property type="match status" value="1"/>
</dbReference>
<feature type="chain" id="PRO_5004796236" evidence="9">
    <location>
        <begin position="25"/>
        <end position="485"/>
    </location>
</feature>
<comment type="cofactor">
    <cofactor evidence="1">
        <name>Zn(2+)</name>
        <dbReference type="ChEBI" id="CHEBI:29105"/>
    </cofactor>
</comment>
<dbReference type="Pfam" id="PF14559">
    <property type="entry name" value="TPR_19"/>
    <property type="match status" value="1"/>
</dbReference>
<keyword evidence="6" id="KW-0378">Hydrolase</keyword>
<evidence type="ECO:0000256" key="2">
    <source>
        <dbReference type="ARBA" id="ARBA00022670"/>
    </source>
</evidence>
<dbReference type="GO" id="GO:0004222">
    <property type="term" value="F:metalloendopeptidase activity"/>
    <property type="evidence" value="ECO:0007669"/>
    <property type="project" value="InterPro"/>
</dbReference>
<evidence type="ECO:0000256" key="8">
    <source>
        <dbReference type="ARBA" id="ARBA00023049"/>
    </source>
</evidence>
<evidence type="ECO:0000256" key="1">
    <source>
        <dbReference type="ARBA" id="ARBA00001947"/>
    </source>
</evidence>
<dbReference type="GO" id="GO:0046872">
    <property type="term" value="F:metal ion binding"/>
    <property type="evidence" value="ECO:0007669"/>
    <property type="project" value="UniProtKB-KW"/>
</dbReference>
<evidence type="ECO:0000256" key="6">
    <source>
        <dbReference type="ARBA" id="ARBA00022801"/>
    </source>
</evidence>
<accession>W0SDE8</accession>
<dbReference type="RefSeq" id="WP_148312853.1">
    <property type="nucleotide sequence ID" value="NZ_AP012547.1"/>
</dbReference>
<dbReference type="GO" id="GO:0016020">
    <property type="term" value="C:membrane"/>
    <property type="evidence" value="ECO:0007669"/>
    <property type="project" value="InterPro"/>
</dbReference>
<gene>
    <name evidence="11" type="ORF">SUTH_00974</name>
</gene>
<dbReference type="PANTHER" id="PTHR22726:SF1">
    <property type="entry name" value="METALLOENDOPEPTIDASE OMA1, MITOCHONDRIAL"/>
    <property type="match status" value="1"/>
</dbReference>
<keyword evidence="8" id="KW-0482">Metalloprotease</keyword>
<dbReference type="PANTHER" id="PTHR22726">
    <property type="entry name" value="METALLOENDOPEPTIDASE OMA1"/>
    <property type="match status" value="1"/>
</dbReference>
<dbReference type="HAMAP" id="MF_00997">
    <property type="entry name" value="Protease_BepA"/>
    <property type="match status" value="1"/>
</dbReference>
<organism evidence="11 12">
    <name type="scientific">Sulfuritalea hydrogenivorans sk43H</name>
    <dbReference type="NCBI Taxonomy" id="1223802"/>
    <lineage>
        <taxon>Bacteria</taxon>
        <taxon>Pseudomonadati</taxon>
        <taxon>Pseudomonadota</taxon>
        <taxon>Betaproteobacteria</taxon>
        <taxon>Nitrosomonadales</taxon>
        <taxon>Sterolibacteriaceae</taxon>
        <taxon>Sulfuritalea</taxon>
    </lineage>
</organism>
<feature type="domain" description="Peptidase M48" evidence="10">
    <location>
        <begin position="67"/>
        <end position="252"/>
    </location>
</feature>
<evidence type="ECO:0000256" key="7">
    <source>
        <dbReference type="ARBA" id="ARBA00022833"/>
    </source>
</evidence>
<dbReference type="Pfam" id="PF01435">
    <property type="entry name" value="Peptidase_M48"/>
    <property type="match status" value="1"/>
</dbReference>
<dbReference type="STRING" id="1223802.SUTH_00974"/>
<dbReference type="OrthoDB" id="9810445at2"/>